<evidence type="ECO:0000256" key="3">
    <source>
        <dbReference type="ARBA" id="ARBA00023163"/>
    </source>
</evidence>
<name>A0A193G1Q5_9BORD</name>
<dbReference type="OrthoDB" id="5422805at2"/>
<evidence type="ECO:0000313" key="9">
    <source>
        <dbReference type="Proteomes" id="UP000092213"/>
    </source>
</evidence>
<dbReference type="SMART" id="SM00346">
    <property type="entry name" value="HTH_ICLR"/>
    <property type="match status" value="1"/>
</dbReference>
<keyword evidence="2" id="KW-0238">DNA-binding</keyword>
<dbReference type="EMBL" id="CP016170">
    <property type="protein sequence ID" value="ANN69841.1"/>
    <property type="molecule type" value="Genomic_DNA"/>
</dbReference>
<dbReference type="Gene3D" id="1.10.10.10">
    <property type="entry name" value="Winged helix-like DNA-binding domain superfamily/Winged helix DNA-binding domain"/>
    <property type="match status" value="1"/>
</dbReference>
<dbReference type="GO" id="GO:0003700">
    <property type="term" value="F:DNA-binding transcription factor activity"/>
    <property type="evidence" value="ECO:0007669"/>
    <property type="project" value="TreeGrafter"/>
</dbReference>
<dbReference type="EMBL" id="CP016171">
    <property type="protein sequence ID" value="ANN73775.1"/>
    <property type="molecule type" value="Genomic_DNA"/>
</dbReference>
<evidence type="ECO:0000259" key="5">
    <source>
        <dbReference type="PROSITE" id="PS51078"/>
    </source>
</evidence>
<feature type="domain" description="IclR-ED" evidence="5">
    <location>
        <begin position="82"/>
        <end position="236"/>
    </location>
</feature>
<protein>
    <submittedName>
        <fullName evidence="7">IclR family transcriptional regulator</fullName>
    </submittedName>
</protein>
<keyword evidence="8" id="KW-1185">Reference proteome</keyword>
<dbReference type="InterPro" id="IPR005471">
    <property type="entry name" value="Tscrpt_reg_IclR_N"/>
</dbReference>
<dbReference type="PANTHER" id="PTHR30136">
    <property type="entry name" value="HELIX-TURN-HELIX TRANSCRIPTIONAL REGULATOR, ICLR FAMILY"/>
    <property type="match status" value="1"/>
</dbReference>
<dbReference type="GO" id="GO:0045892">
    <property type="term" value="P:negative regulation of DNA-templated transcription"/>
    <property type="evidence" value="ECO:0007669"/>
    <property type="project" value="TreeGrafter"/>
</dbReference>
<dbReference type="PROSITE" id="PS51077">
    <property type="entry name" value="HTH_ICLR"/>
    <property type="match status" value="1"/>
</dbReference>
<dbReference type="Proteomes" id="UP000091897">
    <property type="component" value="Chromosome"/>
</dbReference>
<dbReference type="Proteomes" id="UP000092213">
    <property type="component" value="Chromosome"/>
</dbReference>
<feature type="domain" description="HTH iclR-type" evidence="4">
    <location>
        <begin position="20"/>
        <end position="81"/>
    </location>
</feature>
<evidence type="ECO:0000313" key="8">
    <source>
        <dbReference type="Proteomes" id="UP000091897"/>
    </source>
</evidence>
<dbReference type="PROSITE" id="PS51078">
    <property type="entry name" value="ICLR_ED"/>
    <property type="match status" value="1"/>
</dbReference>
<keyword evidence="1" id="KW-0805">Transcription regulation</keyword>
<dbReference type="InterPro" id="IPR036388">
    <property type="entry name" value="WH-like_DNA-bd_sf"/>
</dbReference>
<gene>
    <name evidence="6" type="ORF">BAU06_22070</name>
    <name evidence="7" type="ORF">BAU08_22605</name>
</gene>
<dbReference type="InterPro" id="IPR014757">
    <property type="entry name" value="Tscrpt_reg_IclR_C"/>
</dbReference>
<proteinExistence type="predicted"/>
<accession>A0A193G1Q5</accession>
<dbReference type="GO" id="GO:0003677">
    <property type="term" value="F:DNA binding"/>
    <property type="evidence" value="ECO:0007669"/>
    <property type="project" value="UniProtKB-KW"/>
</dbReference>
<evidence type="ECO:0000259" key="4">
    <source>
        <dbReference type="PROSITE" id="PS51077"/>
    </source>
</evidence>
<evidence type="ECO:0000313" key="6">
    <source>
        <dbReference type="EMBL" id="ANN69841.1"/>
    </source>
</evidence>
<organism evidence="7 9">
    <name type="scientific">Bordetella bronchialis</name>
    <dbReference type="NCBI Taxonomy" id="463025"/>
    <lineage>
        <taxon>Bacteria</taxon>
        <taxon>Pseudomonadati</taxon>
        <taxon>Pseudomonadota</taxon>
        <taxon>Betaproteobacteria</taxon>
        <taxon>Burkholderiales</taxon>
        <taxon>Alcaligenaceae</taxon>
        <taxon>Bordetella</taxon>
    </lineage>
</organism>
<keyword evidence="3" id="KW-0804">Transcription</keyword>
<dbReference type="SUPFAM" id="SSF46785">
    <property type="entry name" value="Winged helix' DNA-binding domain"/>
    <property type="match status" value="1"/>
</dbReference>
<dbReference type="AlphaFoldDB" id="A0A193G1Q5"/>
<dbReference type="STRING" id="463025.BAU08_22605"/>
<sequence>MPRKSATPSLADRNAAEGGVAAVDRALSVLGVFSAGTPVLGLADIAALTEMHKSTVLRLLASLEHAHLVRRQADGRYTLGAGIVRLHQIYAASFSLESVIMPALRELVAATQESAAFHVRQGKHRLCLHRVDSPRPVRDHIRPGDLLPLDRGAGGRIITAYAGARGAVYARIRREQVVVLVGDRIAEIAGIAAPVFNPDGELLGAMTLTMPADRFKADYDKPVMRAARKLTTMLGGDYPPPAQD</sequence>
<dbReference type="InterPro" id="IPR050707">
    <property type="entry name" value="HTH_MetabolicPath_Reg"/>
</dbReference>
<dbReference type="PANTHER" id="PTHR30136:SF39">
    <property type="entry name" value="TRANSCRIPTIONAL REGULATORY PROTEIN"/>
    <property type="match status" value="1"/>
</dbReference>
<dbReference type="RefSeq" id="WP_066359543.1">
    <property type="nucleotide sequence ID" value="NZ_CBCSFJ010000004.1"/>
</dbReference>
<dbReference type="KEGG" id="bbro:BAU06_22070"/>
<evidence type="ECO:0000256" key="1">
    <source>
        <dbReference type="ARBA" id="ARBA00023015"/>
    </source>
</evidence>
<reference evidence="8 9" key="1">
    <citation type="submission" date="2016-06" db="EMBL/GenBank/DDBJ databases">
        <title>Complete genome sequences of Bordetella bronchialis and Bordetella flabilis.</title>
        <authorList>
            <person name="LiPuma J.J."/>
            <person name="Spilker T."/>
        </authorList>
    </citation>
    <scope>NUCLEOTIDE SEQUENCE [LARGE SCALE GENOMIC DNA]</scope>
    <source>
        <strain evidence="7 9">AU17976</strain>
        <strain evidence="6 8">AU3182</strain>
    </source>
</reference>
<dbReference type="Pfam" id="PF09339">
    <property type="entry name" value="HTH_IclR"/>
    <property type="match status" value="1"/>
</dbReference>
<dbReference type="Gene3D" id="3.30.450.40">
    <property type="match status" value="2"/>
</dbReference>
<evidence type="ECO:0000256" key="2">
    <source>
        <dbReference type="ARBA" id="ARBA00023125"/>
    </source>
</evidence>
<dbReference type="InterPro" id="IPR036390">
    <property type="entry name" value="WH_DNA-bd_sf"/>
</dbReference>
<dbReference type="InterPro" id="IPR029016">
    <property type="entry name" value="GAF-like_dom_sf"/>
</dbReference>
<dbReference type="SUPFAM" id="SSF55781">
    <property type="entry name" value="GAF domain-like"/>
    <property type="match status" value="1"/>
</dbReference>
<evidence type="ECO:0000313" key="7">
    <source>
        <dbReference type="EMBL" id="ANN73775.1"/>
    </source>
</evidence>
<dbReference type="Pfam" id="PF01614">
    <property type="entry name" value="IclR_C"/>
    <property type="match status" value="1"/>
</dbReference>